<evidence type="ECO:0000256" key="1">
    <source>
        <dbReference type="SAM" id="MobiDB-lite"/>
    </source>
</evidence>
<proteinExistence type="predicted"/>
<feature type="compositionally biased region" description="Basic and acidic residues" evidence="1">
    <location>
        <begin position="1"/>
        <end position="11"/>
    </location>
</feature>
<dbReference type="EMBL" id="CP144921">
    <property type="protein sequence ID" value="WWA30331.1"/>
    <property type="molecule type" value="Genomic_DNA"/>
</dbReference>
<organism evidence="2 3">
    <name type="scientific">Shouchella rhizosphaerae</name>
    <dbReference type="NCBI Taxonomy" id="866786"/>
    <lineage>
        <taxon>Bacteria</taxon>
        <taxon>Bacillati</taxon>
        <taxon>Bacillota</taxon>
        <taxon>Bacilli</taxon>
        <taxon>Bacillales</taxon>
        <taxon>Bacillaceae</taxon>
        <taxon>Shouchella</taxon>
    </lineage>
</organism>
<feature type="compositionally biased region" description="Basic and acidic residues" evidence="1">
    <location>
        <begin position="25"/>
        <end position="34"/>
    </location>
</feature>
<sequence length="234" mass="25932">MPTEEELKQEAEATETETTVEEPENNPKDTEQSNEKTFTQADIDRILADRLEREKKKQAETAERLKKLEEYEKAEEERKKAEMTEAERLKAEKEEADKKAAEAAEEAKKALEAANKRIIDTEIRAIARSLNANDPSDVLALMDKSGVEINEDGSVKGVEEAVAALKEAKPWMFKAPVGADAAGGSNPAKTNDNTEIAAKERELAEAKEKALKDTRFAGAVTKIYNELIALKSKK</sequence>
<reference evidence="2 3" key="1">
    <citation type="submission" date="2024-01" db="EMBL/GenBank/DDBJ databases">
        <title>Culturomics analysis of mouse respiratory tract.</title>
        <authorList>
            <person name="Phillips A.M."/>
            <person name="Collette N.M."/>
            <person name="Mageeney C.M."/>
            <person name="Sinha A."/>
            <person name="Hern K.E."/>
            <person name="Arkin A.P."/>
            <person name="Williams K.P."/>
            <person name="Branda S."/>
        </authorList>
    </citation>
    <scope>NUCLEOTIDE SEQUENCE [LARGE SCALE GENOMIC DNA]</scope>
    <source>
        <strain evidence="2 3">CP20</strain>
    </source>
</reference>
<feature type="region of interest" description="Disordered" evidence="1">
    <location>
        <begin position="1"/>
        <end position="94"/>
    </location>
</feature>
<name>A0ABZ2CV23_9BACI</name>
<gene>
    <name evidence="2" type="ORF">V5G21_00615</name>
</gene>
<dbReference type="Proteomes" id="UP001341136">
    <property type="component" value="Chromosome"/>
</dbReference>
<dbReference type="InterPro" id="IPR009636">
    <property type="entry name" value="SCAF"/>
</dbReference>
<accession>A0ABZ2CV23</accession>
<dbReference type="RefSeq" id="WP_212952904.1">
    <property type="nucleotide sequence ID" value="NZ_CP144921.1"/>
</dbReference>
<evidence type="ECO:0000313" key="2">
    <source>
        <dbReference type="EMBL" id="WWA30331.1"/>
    </source>
</evidence>
<keyword evidence="3" id="KW-1185">Reference proteome</keyword>
<dbReference type="Pfam" id="PF06810">
    <property type="entry name" value="Phage_scaffold"/>
    <property type="match status" value="1"/>
</dbReference>
<feature type="compositionally biased region" description="Acidic residues" evidence="1">
    <location>
        <begin position="12"/>
        <end position="24"/>
    </location>
</feature>
<evidence type="ECO:0000313" key="3">
    <source>
        <dbReference type="Proteomes" id="UP001341136"/>
    </source>
</evidence>
<protein>
    <submittedName>
        <fullName evidence="2">Phage scaffolding protein</fullName>
    </submittedName>
</protein>
<feature type="compositionally biased region" description="Basic and acidic residues" evidence="1">
    <location>
        <begin position="42"/>
        <end position="94"/>
    </location>
</feature>